<dbReference type="PANTHER" id="PTHR37478:SF2">
    <property type="entry name" value="UPF0251 PROTEIN TK0562"/>
    <property type="match status" value="1"/>
</dbReference>
<comment type="similarity">
    <text evidence="1">Belongs to the UPF0251 family.</text>
</comment>
<gene>
    <name evidence="2" type="ORF">S01H4_10481</name>
</gene>
<dbReference type="InterPro" id="IPR002852">
    <property type="entry name" value="UPF0251"/>
</dbReference>
<dbReference type="PANTHER" id="PTHR37478">
    <property type="match status" value="1"/>
</dbReference>
<organism evidence="2">
    <name type="scientific">marine sediment metagenome</name>
    <dbReference type="NCBI Taxonomy" id="412755"/>
    <lineage>
        <taxon>unclassified sequences</taxon>
        <taxon>metagenomes</taxon>
        <taxon>ecological metagenomes</taxon>
    </lineage>
</organism>
<dbReference type="EMBL" id="BART01004022">
    <property type="protein sequence ID" value="GAG65138.1"/>
    <property type="molecule type" value="Genomic_DNA"/>
</dbReference>
<dbReference type="Pfam" id="PF02001">
    <property type="entry name" value="DUF134"/>
    <property type="match status" value="1"/>
</dbReference>
<sequence length="147" mass="17113">MGRPHRIRYVERFPDFTYFRPQSDTFKKGFEVILTIAEFEAMRLKHHQRKTQTVCAELMNISQPTFSRILDLAHKKITEALLHGKAIRIAGGTIGIKKIFLGYGCLKCMNEWEDRQASEINKKSVACPGCKSKNLYLLKKEIYQQEF</sequence>
<evidence type="ECO:0000313" key="2">
    <source>
        <dbReference type="EMBL" id="GAG65138.1"/>
    </source>
</evidence>
<comment type="caution">
    <text evidence="2">The sequence shown here is derived from an EMBL/GenBank/DDBJ whole genome shotgun (WGS) entry which is preliminary data.</text>
</comment>
<dbReference type="AlphaFoldDB" id="X0ZXD2"/>
<accession>X0ZXD2</accession>
<protein>
    <recommendedName>
        <fullName evidence="3">DUF134 domain-containing protein</fullName>
    </recommendedName>
</protein>
<reference evidence="2" key="1">
    <citation type="journal article" date="2014" name="Front. Microbiol.">
        <title>High frequency of phylogenetically diverse reductive dehalogenase-homologous genes in deep subseafloor sedimentary metagenomes.</title>
        <authorList>
            <person name="Kawai M."/>
            <person name="Futagami T."/>
            <person name="Toyoda A."/>
            <person name="Takaki Y."/>
            <person name="Nishi S."/>
            <person name="Hori S."/>
            <person name="Arai W."/>
            <person name="Tsubouchi T."/>
            <person name="Morono Y."/>
            <person name="Uchiyama I."/>
            <person name="Ito T."/>
            <person name="Fujiyama A."/>
            <person name="Inagaki F."/>
            <person name="Takami H."/>
        </authorList>
    </citation>
    <scope>NUCLEOTIDE SEQUENCE</scope>
    <source>
        <strain evidence="2">Expedition CK06-06</strain>
    </source>
</reference>
<evidence type="ECO:0008006" key="3">
    <source>
        <dbReference type="Google" id="ProtNLM"/>
    </source>
</evidence>
<proteinExistence type="inferred from homology"/>
<name>X0ZXD2_9ZZZZ</name>
<evidence type="ECO:0000256" key="1">
    <source>
        <dbReference type="ARBA" id="ARBA00009350"/>
    </source>
</evidence>